<reference evidence="1" key="2">
    <citation type="journal article" date="2015" name="Fish Shellfish Immunol.">
        <title>Early steps in the European eel (Anguilla anguilla)-Vibrio vulnificus interaction in the gills: Role of the RtxA13 toxin.</title>
        <authorList>
            <person name="Callol A."/>
            <person name="Pajuelo D."/>
            <person name="Ebbesson L."/>
            <person name="Teles M."/>
            <person name="MacKenzie S."/>
            <person name="Amaro C."/>
        </authorList>
    </citation>
    <scope>NUCLEOTIDE SEQUENCE</scope>
</reference>
<accession>A0A0E9R2T2</accession>
<sequence>MTTVLFIMLQCVLKGKKKLTPVHQPHLLLTIFLLKRTR</sequence>
<protein>
    <submittedName>
        <fullName evidence="1">Uncharacterized protein</fullName>
    </submittedName>
</protein>
<dbReference type="AlphaFoldDB" id="A0A0E9R2T2"/>
<name>A0A0E9R2T2_ANGAN</name>
<reference evidence="1" key="1">
    <citation type="submission" date="2014-11" db="EMBL/GenBank/DDBJ databases">
        <authorList>
            <person name="Amaro Gonzalez C."/>
        </authorList>
    </citation>
    <scope>NUCLEOTIDE SEQUENCE</scope>
</reference>
<proteinExistence type="predicted"/>
<evidence type="ECO:0000313" key="1">
    <source>
        <dbReference type="EMBL" id="JAH22760.1"/>
    </source>
</evidence>
<dbReference type="EMBL" id="GBXM01085817">
    <property type="protein sequence ID" value="JAH22760.1"/>
    <property type="molecule type" value="Transcribed_RNA"/>
</dbReference>
<organism evidence="1">
    <name type="scientific">Anguilla anguilla</name>
    <name type="common">European freshwater eel</name>
    <name type="synonym">Muraena anguilla</name>
    <dbReference type="NCBI Taxonomy" id="7936"/>
    <lineage>
        <taxon>Eukaryota</taxon>
        <taxon>Metazoa</taxon>
        <taxon>Chordata</taxon>
        <taxon>Craniata</taxon>
        <taxon>Vertebrata</taxon>
        <taxon>Euteleostomi</taxon>
        <taxon>Actinopterygii</taxon>
        <taxon>Neopterygii</taxon>
        <taxon>Teleostei</taxon>
        <taxon>Anguilliformes</taxon>
        <taxon>Anguillidae</taxon>
        <taxon>Anguilla</taxon>
    </lineage>
</organism>